<evidence type="ECO:0000313" key="10">
    <source>
        <dbReference type="EMBL" id="PRP87910.1"/>
    </source>
</evidence>
<dbReference type="InterPro" id="IPR019775">
    <property type="entry name" value="WD40_repeat_CS"/>
</dbReference>
<evidence type="ECO:0000313" key="11">
    <source>
        <dbReference type="Proteomes" id="UP000241769"/>
    </source>
</evidence>
<dbReference type="PROSITE" id="PS50294">
    <property type="entry name" value="WD_REPEATS_REGION"/>
    <property type="match status" value="3"/>
</dbReference>
<dbReference type="AlphaFoldDB" id="A0A2P6NVE9"/>
<dbReference type="InterPro" id="IPR001680">
    <property type="entry name" value="WD40_rpt"/>
</dbReference>
<dbReference type="InterPro" id="IPR033010">
    <property type="entry name" value="Cdc20/Fizzy"/>
</dbReference>
<dbReference type="GO" id="GO:0051301">
    <property type="term" value="P:cell division"/>
    <property type="evidence" value="ECO:0007669"/>
    <property type="project" value="UniProtKB-KW"/>
</dbReference>
<dbReference type="PROSITE" id="PS50082">
    <property type="entry name" value="WD_REPEATS_2"/>
    <property type="match status" value="3"/>
</dbReference>
<dbReference type="Gene3D" id="2.130.10.10">
    <property type="entry name" value="YVTN repeat-like/Quinoprotein amine dehydrogenase"/>
    <property type="match status" value="1"/>
</dbReference>
<evidence type="ECO:0000256" key="3">
    <source>
        <dbReference type="ARBA" id="ARBA00022618"/>
    </source>
</evidence>
<reference evidence="10 11" key="1">
    <citation type="journal article" date="2018" name="Genome Biol. Evol.">
        <title>Multiple Roots of Fruiting Body Formation in Amoebozoa.</title>
        <authorList>
            <person name="Hillmann F."/>
            <person name="Forbes G."/>
            <person name="Novohradska S."/>
            <person name="Ferling I."/>
            <person name="Riege K."/>
            <person name="Groth M."/>
            <person name="Westermann M."/>
            <person name="Marz M."/>
            <person name="Spaller T."/>
            <person name="Winckler T."/>
            <person name="Schaap P."/>
            <person name="Glockner G."/>
        </authorList>
    </citation>
    <scope>NUCLEOTIDE SEQUENCE [LARGE SCALE GENOMIC DNA]</scope>
    <source>
        <strain evidence="10 11">Jena</strain>
    </source>
</reference>
<dbReference type="InterPro" id="IPR020472">
    <property type="entry name" value="WD40_PAC1"/>
</dbReference>
<sequence length="439" mass="48566">MNPSTPLKRSGNPLPSPRSAKTRKTPVSDRFIPSRANLSELDVCNFLLRNENTPNQHATQDTSSDKERYKQALSDQIFKGRVQPDSSKVLFFSPSSSSTSNTNAKEAPTTPICSVYRGKLTADKILDAPSLTNDYYLNLLDWSSQDVMSIALGDTVYLYSDKSATITPLQKHEDIITSVSFSADGRTLAVGTGDACIQLWDVEKQTMLSSTSDHAARVNALSWNGTLLSSASKDQTIITRDTRLRNPSISVMEGHTQEICGLKWSPNGMQLASGANDNTLKIWELRNSSAPRFDLKHHTAAVKAIDWCPWKTDLLASGGGTADRTIRFWNTQTGACLDRIDTKSQVCAVKWSTKSRRLVSSHGFSENQLIVWDYPSMKRVAELTGHEARVLYLALSPDGTRVVSGAADETLRIWTVFAEQKMNRVASSTRSPMKQLELR</sequence>
<protein>
    <recommendedName>
        <fullName evidence="9">CDC20/Fizzy WD40 domain-containing protein</fullName>
    </recommendedName>
</protein>
<name>A0A2P6NVE9_9EUKA</name>
<keyword evidence="11" id="KW-1185">Reference proteome</keyword>
<comment type="similarity">
    <text evidence="1">Belongs to the WD repeat CDC20/Fizzy family.</text>
</comment>
<dbReference type="GO" id="GO:1990757">
    <property type="term" value="F:ubiquitin ligase activator activity"/>
    <property type="evidence" value="ECO:0007669"/>
    <property type="project" value="TreeGrafter"/>
</dbReference>
<evidence type="ECO:0000256" key="4">
    <source>
        <dbReference type="ARBA" id="ARBA00022737"/>
    </source>
</evidence>
<dbReference type="GO" id="GO:1905786">
    <property type="term" value="P:positive regulation of anaphase-promoting complex-dependent catabolic process"/>
    <property type="evidence" value="ECO:0007669"/>
    <property type="project" value="TreeGrafter"/>
</dbReference>
<organism evidence="10 11">
    <name type="scientific">Planoprotostelium fungivorum</name>
    <dbReference type="NCBI Taxonomy" id="1890364"/>
    <lineage>
        <taxon>Eukaryota</taxon>
        <taxon>Amoebozoa</taxon>
        <taxon>Evosea</taxon>
        <taxon>Variosea</taxon>
        <taxon>Cavosteliida</taxon>
        <taxon>Cavosteliaceae</taxon>
        <taxon>Planoprotostelium</taxon>
    </lineage>
</organism>
<dbReference type="PANTHER" id="PTHR19918">
    <property type="entry name" value="CELL DIVISION CYCLE 20 CDC20 FIZZY -RELATED"/>
    <property type="match status" value="1"/>
</dbReference>
<dbReference type="Proteomes" id="UP000241769">
    <property type="component" value="Unassembled WGS sequence"/>
</dbReference>
<keyword evidence="5" id="KW-0498">Mitosis</keyword>
<dbReference type="CDD" id="cd00200">
    <property type="entry name" value="WD40"/>
    <property type="match status" value="1"/>
</dbReference>
<feature type="repeat" description="WD" evidence="7">
    <location>
        <begin position="169"/>
        <end position="210"/>
    </location>
</feature>
<evidence type="ECO:0000256" key="7">
    <source>
        <dbReference type="PROSITE-ProRule" id="PRU00221"/>
    </source>
</evidence>
<keyword evidence="2 7" id="KW-0853">WD repeat</keyword>
<dbReference type="Pfam" id="PF24807">
    <property type="entry name" value="WD40_CDC20-Fz"/>
    <property type="match status" value="1"/>
</dbReference>
<feature type="region of interest" description="Disordered" evidence="8">
    <location>
        <begin position="1"/>
        <end position="31"/>
    </location>
</feature>
<dbReference type="GO" id="GO:0010997">
    <property type="term" value="F:anaphase-promoting complex binding"/>
    <property type="evidence" value="ECO:0007669"/>
    <property type="project" value="InterPro"/>
</dbReference>
<dbReference type="PROSITE" id="PS00678">
    <property type="entry name" value="WD_REPEATS_1"/>
    <property type="match status" value="1"/>
</dbReference>
<dbReference type="SUPFAM" id="SSF50978">
    <property type="entry name" value="WD40 repeat-like"/>
    <property type="match status" value="1"/>
</dbReference>
<evidence type="ECO:0000256" key="1">
    <source>
        <dbReference type="ARBA" id="ARBA00006445"/>
    </source>
</evidence>
<feature type="repeat" description="WD" evidence="7">
    <location>
        <begin position="383"/>
        <end position="424"/>
    </location>
</feature>
<dbReference type="GO" id="GO:0031145">
    <property type="term" value="P:anaphase-promoting complex-dependent catabolic process"/>
    <property type="evidence" value="ECO:0007669"/>
    <property type="project" value="TreeGrafter"/>
</dbReference>
<evidence type="ECO:0000256" key="2">
    <source>
        <dbReference type="ARBA" id="ARBA00022574"/>
    </source>
</evidence>
<keyword evidence="4" id="KW-0677">Repeat</keyword>
<evidence type="ECO:0000259" key="9">
    <source>
        <dbReference type="Pfam" id="PF24807"/>
    </source>
</evidence>
<dbReference type="InParanoid" id="A0A2P6NVE9"/>
<dbReference type="STRING" id="1890364.A0A2P6NVE9"/>
<dbReference type="OrthoDB" id="10263272at2759"/>
<dbReference type="GO" id="GO:0005680">
    <property type="term" value="C:anaphase-promoting complex"/>
    <property type="evidence" value="ECO:0007669"/>
    <property type="project" value="TreeGrafter"/>
</dbReference>
<dbReference type="PANTHER" id="PTHR19918:SF8">
    <property type="entry name" value="FI02843P"/>
    <property type="match status" value="1"/>
</dbReference>
<keyword evidence="3" id="KW-0132">Cell division</keyword>
<dbReference type="InterPro" id="IPR036322">
    <property type="entry name" value="WD40_repeat_dom_sf"/>
</dbReference>
<evidence type="ECO:0000256" key="6">
    <source>
        <dbReference type="ARBA" id="ARBA00023306"/>
    </source>
</evidence>
<accession>A0A2P6NVE9</accession>
<evidence type="ECO:0000256" key="5">
    <source>
        <dbReference type="ARBA" id="ARBA00022776"/>
    </source>
</evidence>
<comment type="caution">
    <text evidence="10">The sequence shown here is derived from an EMBL/GenBank/DDBJ whole genome shotgun (WGS) entry which is preliminary data.</text>
</comment>
<feature type="domain" description="CDC20/Fizzy WD40" evidence="9">
    <location>
        <begin position="126"/>
        <end position="414"/>
    </location>
</feature>
<evidence type="ECO:0000256" key="8">
    <source>
        <dbReference type="SAM" id="MobiDB-lite"/>
    </source>
</evidence>
<proteinExistence type="inferred from homology"/>
<dbReference type="EMBL" id="MDYQ01000016">
    <property type="protein sequence ID" value="PRP87910.1"/>
    <property type="molecule type" value="Genomic_DNA"/>
</dbReference>
<dbReference type="SMART" id="SM00320">
    <property type="entry name" value="WD40"/>
    <property type="match status" value="6"/>
</dbReference>
<dbReference type="InterPro" id="IPR015943">
    <property type="entry name" value="WD40/YVTN_repeat-like_dom_sf"/>
</dbReference>
<dbReference type="PRINTS" id="PR00320">
    <property type="entry name" value="GPROTEINBRPT"/>
</dbReference>
<gene>
    <name evidence="10" type="ORF">PROFUN_02647</name>
</gene>
<keyword evidence="6" id="KW-0131">Cell cycle</keyword>
<feature type="repeat" description="WD" evidence="7">
    <location>
        <begin position="252"/>
        <end position="293"/>
    </location>
</feature>
<dbReference type="InterPro" id="IPR056150">
    <property type="entry name" value="WD40_CDC20-Fz"/>
</dbReference>